<keyword evidence="1" id="KW-0963">Cytoplasm</keyword>
<evidence type="ECO:0000256" key="1">
    <source>
        <dbReference type="RuleBase" id="RU369102"/>
    </source>
</evidence>
<evidence type="ECO:0000313" key="3">
    <source>
        <dbReference type="EMBL" id="KAF5732942.1"/>
    </source>
</evidence>
<dbReference type="Gene3D" id="1.20.1050.10">
    <property type="match status" value="1"/>
</dbReference>
<dbReference type="Proteomes" id="UP000593562">
    <property type="component" value="Unassembled WGS sequence"/>
</dbReference>
<proteinExistence type="inferred from homology"/>
<dbReference type="GO" id="GO:0006749">
    <property type="term" value="P:glutathione metabolic process"/>
    <property type="evidence" value="ECO:0007669"/>
    <property type="project" value="InterPro"/>
</dbReference>
<dbReference type="CDD" id="cd03185">
    <property type="entry name" value="GST_C_Tau"/>
    <property type="match status" value="1"/>
</dbReference>
<dbReference type="InterPro" id="IPR010987">
    <property type="entry name" value="Glutathione-S-Trfase_C-like"/>
</dbReference>
<dbReference type="PANTHER" id="PTHR11260">
    <property type="entry name" value="GLUTATHIONE S-TRANSFERASE, GST, SUPERFAMILY, GST DOMAIN CONTAINING"/>
    <property type="match status" value="1"/>
</dbReference>
<dbReference type="InterPro" id="IPR045074">
    <property type="entry name" value="GST_C_Tau"/>
</dbReference>
<dbReference type="InParanoid" id="A0A7J7CFV3"/>
<dbReference type="EMBL" id="JAAARO010000017">
    <property type="protein sequence ID" value="KAF5732942.1"/>
    <property type="molecule type" value="Genomic_DNA"/>
</dbReference>
<organism evidence="3 4">
    <name type="scientific">Tripterygium wilfordii</name>
    <name type="common">Thunder God vine</name>
    <dbReference type="NCBI Taxonomy" id="458696"/>
    <lineage>
        <taxon>Eukaryota</taxon>
        <taxon>Viridiplantae</taxon>
        <taxon>Streptophyta</taxon>
        <taxon>Embryophyta</taxon>
        <taxon>Tracheophyta</taxon>
        <taxon>Spermatophyta</taxon>
        <taxon>Magnoliopsida</taxon>
        <taxon>eudicotyledons</taxon>
        <taxon>Gunneridae</taxon>
        <taxon>Pentapetalae</taxon>
        <taxon>rosids</taxon>
        <taxon>fabids</taxon>
        <taxon>Celastrales</taxon>
        <taxon>Celastraceae</taxon>
        <taxon>Tripterygium</taxon>
    </lineage>
</organism>
<accession>A0A7J7CFV3</accession>
<evidence type="ECO:0000313" key="4">
    <source>
        <dbReference type="Proteomes" id="UP000593562"/>
    </source>
</evidence>
<comment type="caution">
    <text evidence="3">The sequence shown here is derived from an EMBL/GenBank/DDBJ whole genome shotgun (WGS) entry which is preliminary data.</text>
</comment>
<comment type="catalytic activity">
    <reaction evidence="1">
        <text>RX + glutathione = an S-substituted glutathione + a halide anion + H(+)</text>
        <dbReference type="Rhea" id="RHEA:16437"/>
        <dbReference type="ChEBI" id="CHEBI:15378"/>
        <dbReference type="ChEBI" id="CHEBI:16042"/>
        <dbReference type="ChEBI" id="CHEBI:17792"/>
        <dbReference type="ChEBI" id="CHEBI:57925"/>
        <dbReference type="ChEBI" id="CHEBI:90779"/>
        <dbReference type="EC" id="2.5.1.18"/>
    </reaction>
</comment>
<dbReference type="InterPro" id="IPR045073">
    <property type="entry name" value="Omega/Tau-like"/>
</dbReference>
<gene>
    <name evidence="3" type="ORF">HS088_TW17G00475</name>
</gene>
<dbReference type="SUPFAM" id="SSF47616">
    <property type="entry name" value="GST C-terminal domain-like"/>
    <property type="match status" value="1"/>
</dbReference>
<dbReference type="GO" id="GO:0004364">
    <property type="term" value="F:glutathione transferase activity"/>
    <property type="evidence" value="ECO:0007669"/>
    <property type="project" value="UniProtKB-UniRule"/>
</dbReference>
<feature type="domain" description="GST C-terminal" evidence="2">
    <location>
        <begin position="1"/>
        <end position="113"/>
    </location>
</feature>
<reference evidence="3 4" key="1">
    <citation type="journal article" date="2020" name="Nat. Commun.">
        <title>Genome of Tripterygium wilfordii and identification of cytochrome P450 involved in triptolide biosynthesis.</title>
        <authorList>
            <person name="Tu L."/>
            <person name="Su P."/>
            <person name="Zhang Z."/>
            <person name="Gao L."/>
            <person name="Wang J."/>
            <person name="Hu T."/>
            <person name="Zhou J."/>
            <person name="Zhang Y."/>
            <person name="Zhao Y."/>
            <person name="Liu Y."/>
            <person name="Song Y."/>
            <person name="Tong Y."/>
            <person name="Lu Y."/>
            <person name="Yang J."/>
            <person name="Xu C."/>
            <person name="Jia M."/>
            <person name="Peters R.J."/>
            <person name="Huang L."/>
            <person name="Gao W."/>
        </authorList>
    </citation>
    <scope>NUCLEOTIDE SEQUENCE [LARGE SCALE GENOMIC DNA]</scope>
    <source>
        <strain evidence="4">cv. XIE 37</strain>
        <tissue evidence="3">Leaf</tissue>
    </source>
</reference>
<name>A0A7J7CFV3_TRIWF</name>
<dbReference type="EC" id="2.5.1.18" evidence="1"/>
<evidence type="ECO:0000259" key="2">
    <source>
        <dbReference type="PROSITE" id="PS50405"/>
    </source>
</evidence>
<keyword evidence="1 3" id="KW-0808">Transferase</keyword>
<dbReference type="PROSITE" id="PS50405">
    <property type="entry name" value="GST_CTER"/>
    <property type="match status" value="1"/>
</dbReference>
<comment type="function">
    <text evidence="1">Is involved in the conjugation of reduced glutathione to a wide number of exogenous and endogenous hydrophobic electrophiles.</text>
</comment>
<dbReference type="GO" id="GO:0005829">
    <property type="term" value="C:cytosol"/>
    <property type="evidence" value="ECO:0007669"/>
    <property type="project" value="UniProtKB-SubCell"/>
</dbReference>
<dbReference type="InterPro" id="IPR036282">
    <property type="entry name" value="Glutathione-S-Trfase_C_sf"/>
</dbReference>
<comment type="similarity">
    <text evidence="1">Belongs to the GST superfamily.</text>
</comment>
<dbReference type="Pfam" id="PF13410">
    <property type="entry name" value="GST_C_2"/>
    <property type="match status" value="1"/>
</dbReference>
<keyword evidence="4" id="KW-1185">Reference proteome</keyword>
<comment type="subcellular location">
    <subcellularLocation>
        <location evidence="1">Cytoplasm</location>
        <location evidence="1">Cytosol</location>
    </subcellularLocation>
</comment>
<dbReference type="PANTHER" id="PTHR11260:SF773">
    <property type="entry name" value="GLUTATHIONE S-TRANSFERASE U26"/>
    <property type="match status" value="1"/>
</dbReference>
<sequence>MQIYDPSRKIWTTKGAELEAAKEEFIGVLKVLEDELGDKPFFGGDKFGFVDVALVTYYSWFYSYESCGNFSIESRLPKLVSWAKRCMEKETVSKSLCDEKVVYDLVVLLRKKFGIEE</sequence>
<protein>
    <recommendedName>
        <fullName evidence="1">Glutathione S-transferase</fullName>
        <ecNumber evidence="1">2.5.1.18</ecNumber>
    </recommendedName>
</protein>
<dbReference type="AlphaFoldDB" id="A0A7J7CFV3"/>